<reference evidence="3 5" key="2">
    <citation type="submission" date="2018-10" db="EMBL/GenBank/DDBJ databases">
        <title>Bradyrhizobium sp. nov., effective nodules isolated from peanut in China.</title>
        <authorList>
            <person name="Li Y."/>
        </authorList>
    </citation>
    <scope>NUCLEOTIDE SEQUENCE [LARGE SCALE GENOMIC DNA]</scope>
    <source>
        <strain evidence="3 5">CCBAU 53426</strain>
    </source>
</reference>
<name>A0AAE6C9F6_9BRAD</name>
<evidence type="ECO:0000313" key="5">
    <source>
        <dbReference type="Proteomes" id="UP000290401"/>
    </source>
</evidence>
<evidence type="ECO:0000313" key="3">
    <source>
        <dbReference type="EMBL" id="RXH14940.1"/>
    </source>
</evidence>
<evidence type="ECO:0000313" key="2">
    <source>
        <dbReference type="EMBL" id="QAU47723.1"/>
    </source>
</evidence>
<organism evidence="2 4">
    <name type="scientific">Bradyrhizobium guangzhouense</name>
    <dbReference type="NCBI Taxonomy" id="1325095"/>
    <lineage>
        <taxon>Bacteria</taxon>
        <taxon>Pseudomonadati</taxon>
        <taxon>Pseudomonadota</taxon>
        <taxon>Alphaproteobacteria</taxon>
        <taxon>Hyphomicrobiales</taxon>
        <taxon>Nitrobacteraceae</taxon>
        <taxon>Bradyrhizobium</taxon>
    </lineage>
</organism>
<dbReference type="AlphaFoldDB" id="A0AAE6C9F6"/>
<dbReference type="KEGG" id="bgz:XH91_21800"/>
<dbReference type="RefSeq" id="WP_128952465.1">
    <property type="nucleotide sequence ID" value="NZ_CP030053.1"/>
</dbReference>
<dbReference type="EMBL" id="RDQZ01000006">
    <property type="protein sequence ID" value="RXH14940.1"/>
    <property type="molecule type" value="Genomic_DNA"/>
</dbReference>
<dbReference type="Proteomes" id="UP000290401">
    <property type="component" value="Unassembled WGS sequence"/>
</dbReference>
<evidence type="ECO:0000313" key="4">
    <source>
        <dbReference type="Proteomes" id="UP000288972"/>
    </source>
</evidence>
<keyword evidence="5" id="KW-1185">Reference proteome</keyword>
<evidence type="ECO:0000256" key="1">
    <source>
        <dbReference type="SAM" id="Phobius"/>
    </source>
</evidence>
<dbReference type="EMBL" id="CP030053">
    <property type="protein sequence ID" value="QAU47723.1"/>
    <property type="molecule type" value="Genomic_DNA"/>
</dbReference>
<accession>A0AAE6C9F6</accession>
<gene>
    <name evidence="3" type="ORF">EAS56_10350</name>
    <name evidence="2" type="ORF">XH91_21800</name>
</gene>
<keyword evidence="1" id="KW-0812">Transmembrane</keyword>
<sequence length="151" mass="16749">MDDKFAGWRRPDIQIRHILLLAAAMYAAWTLTYLLFKPDPITVPDGEHVELIVPTGTNSDDGTSVEHLFGIRQQKGGEDPGKLVVYEGRVQLPTDHYHFAPFNPGNPWRIVDVMASDGSDPRHNGRSYYAVVPHTGQGSVQASRGRTALID</sequence>
<keyword evidence="1" id="KW-1133">Transmembrane helix</keyword>
<proteinExistence type="predicted"/>
<dbReference type="Proteomes" id="UP000288972">
    <property type="component" value="Chromosome"/>
</dbReference>
<reference evidence="2 4" key="1">
    <citation type="submission" date="2018-06" db="EMBL/GenBank/DDBJ databases">
        <title>Comparative genomics of rhizobia nodulating Arachis hypogaea in China.</title>
        <authorList>
            <person name="Li Y."/>
        </authorList>
    </citation>
    <scope>NUCLEOTIDE SEQUENCE [LARGE SCALE GENOMIC DNA]</scope>
    <source>
        <strain evidence="2 4">CCBAU 51670</strain>
    </source>
</reference>
<keyword evidence="1" id="KW-0472">Membrane</keyword>
<feature type="transmembrane region" description="Helical" evidence="1">
    <location>
        <begin position="18"/>
        <end position="36"/>
    </location>
</feature>
<protein>
    <submittedName>
        <fullName evidence="2">Uncharacterized protein</fullName>
    </submittedName>
</protein>